<sequence>MDCTDSPSPTSAGIPAEGPAASAASATAVPAAPAASGAAAPAGAESARAATTEGAATSAAAATASATAAGEGSALEGENLIVLGIESSANKVGVGVVNGLGTVLSNPRETFITPPGTGFLPRETAAHHQAKITHLIRKALKDANVTPRTISCIAYTAGPGMGAPLAVGALAARTLSLLWGKPLVAVNHCIAHIEMGRLVTGCIDPTVLYVSGGNTQVIGFSGGRYRILGETLDMAIGNCIDRVARLLRLPNAPAPGFQVEQMAAKFEQQYKHKQKQLHTNNCIPLLPLSYNVKGMDVAFSGVLTKTEEAVHLMYSQQQNRKKNKHKQNIDEEMHLDTNEEKEELINGEIAKRLRTKRSGGSSRNILNQFKQTPTAAAAAAAPAAAAAAATLETEGERESDALIASSSADIMLALTPEFICYSLQEYLFGMLVEITERAMALCNSTDVLVVGGVGCNLRLQWMLQQMAERRGCGMGGMDERYCIDNGAMIAYVGSLMFKSNSFISPINSFYRQRYRTDEVEVTWR</sequence>
<evidence type="ECO:0000256" key="2">
    <source>
        <dbReference type="ARBA" id="ARBA00022490"/>
    </source>
</evidence>
<dbReference type="GO" id="GO:0008233">
    <property type="term" value="F:peptidase activity"/>
    <property type="evidence" value="ECO:0007669"/>
    <property type="project" value="UniProtKB-KW"/>
</dbReference>
<evidence type="ECO:0000256" key="1">
    <source>
        <dbReference type="ARBA" id="ARBA00012156"/>
    </source>
</evidence>
<dbReference type="InterPro" id="IPR017861">
    <property type="entry name" value="KAE1/TsaD"/>
</dbReference>
<comment type="subcellular location">
    <subcellularLocation>
        <location evidence="10">Cytoplasm</location>
    </subcellularLocation>
    <subcellularLocation>
        <location evidence="10">Nucleus</location>
    </subcellularLocation>
</comment>
<evidence type="ECO:0000259" key="12">
    <source>
        <dbReference type="Pfam" id="PF00814"/>
    </source>
</evidence>
<proteinExistence type="inferred from homology"/>
<keyword evidence="5 10" id="KW-0479">Metal-binding</keyword>
<feature type="binding site" evidence="10">
    <location>
        <position position="256"/>
    </location>
    <ligand>
        <name>substrate</name>
    </ligand>
</feature>
<keyword evidence="4 10" id="KW-0819">tRNA processing</keyword>
<dbReference type="GeneID" id="25271651"/>
<dbReference type="InterPro" id="IPR034680">
    <property type="entry name" value="Kae1_archaea_euk"/>
</dbReference>
<keyword evidence="13" id="KW-0645">Protease</keyword>
<dbReference type="GO" id="GO:0002949">
    <property type="term" value="P:tRNA threonylcarbamoyladenosine modification"/>
    <property type="evidence" value="ECO:0007669"/>
    <property type="project" value="UniProtKB-UniRule"/>
</dbReference>
<keyword evidence="3 10" id="KW-0808">Transferase</keyword>
<feature type="binding site" evidence="10">
    <location>
        <position position="456"/>
    </location>
    <ligand>
        <name>substrate</name>
    </ligand>
</feature>
<keyword evidence="2 10" id="KW-0963">Cytoplasm</keyword>
<dbReference type="FunFam" id="3.30.420.40:FF:000037">
    <property type="entry name" value="Probable tRNA N6-adenosine threonylcarbamoyltransferase"/>
    <property type="match status" value="1"/>
</dbReference>
<dbReference type="GO" id="GO:0061711">
    <property type="term" value="F:tRNA N(6)-L-threonylcarbamoyladenine synthase activity"/>
    <property type="evidence" value="ECO:0007669"/>
    <property type="project" value="UniProtKB-EC"/>
</dbReference>
<feature type="binding site" evidence="10">
    <location>
        <position position="188"/>
    </location>
    <ligand>
        <name>a divalent metal cation</name>
        <dbReference type="ChEBI" id="CHEBI:60240"/>
    </ligand>
</feature>
<dbReference type="CDD" id="cd24132">
    <property type="entry name" value="ASKHA_NBD_OSGEP_like_euk"/>
    <property type="match status" value="1"/>
</dbReference>
<dbReference type="OrthoDB" id="10254073at2759"/>
<dbReference type="AlphaFoldDB" id="U6GT11"/>
<feature type="domain" description="Gcp-like" evidence="12">
    <location>
        <begin position="108"/>
        <end position="491"/>
    </location>
</feature>
<reference evidence="13" key="1">
    <citation type="submission" date="2013-10" db="EMBL/GenBank/DDBJ databases">
        <title>Genomic analysis of the causative agents of coccidiosis in chickens.</title>
        <authorList>
            <person name="Reid A.J."/>
            <person name="Blake D."/>
            <person name="Billington K."/>
            <person name="Browne H."/>
            <person name="Dunn M."/>
            <person name="Hung S."/>
            <person name="Kawahara F."/>
            <person name="Miranda-Saavedra D."/>
            <person name="Mourier T."/>
            <person name="Nagra H."/>
            <person name="Otto T.D."/>
            <person name="Rawlings N."/>
            <person name="Sanchez A."/>
            <person name="Sanders M."/>
            <person name="Subramaniam C."/>
            <person name="Tay Y."/>
            <person name="Dear P."/>
            <person name="Doerig C."/>
            <person name="Gruber A."/>
            <person name="Parkinson J."/>
            <person name="Shirley M."/>
            <person name="Wan K.L."/>
            <person name="Berriman M."/>
            <person name="Tomley F."/>
            <person name="Pain A."/>
        </authorList>
    </citation>
    <scope>NUCLEOTIDE SEQUENCE</scope>
    <source>
        <strain evidence="13">Houghton</strain>
    </source>
</reference>
<keyword evidence="10" id="KW-0539">Nucleus</keyword>
<comment type="catalytic activity">
    <reaction evidence="9 10">
        <text>L-threonylcarbamoyladenylate + adenosine(37) in tRNA = N(6)-L-threonylcarbamoyladenosine(37) in tRNA + AMP + H(+)</text>
        <dbReference type="Rhea" id="RHEA:37059"/>
        <dbReference type="Rhea" id="RHEA-COMP:10162"/>
        <dbReference type="Rhea" id="RHEA-COMP:10163"/>
        <dbReference type="ChEBI" id="CHEBI:15378"/>
        <dbReference type="ChEBI" id="CHEBI:73682"/>
        <dbReference type="ChEBI" id="CHEBI:74411"/>
        <dbReference type="ChEBI" id="CHEBI:74418"/>
        <dbReference type="ChEBI" id="CHEBI:456215"/>
        <dbReference type="EC" id="2.3.1.234"/>
    </reaction>
</comment>
<dbReference type="InterPro" id="IPR000905">
    <property type="entry name" value="Gcp-like_dom"/>
</dbReference>
<feature type="binding site" evidence="10">
    <location>
        <position position="192"/>
    </location>
    <ligand>
        <name>a divalent metal cation</name>
        <dbReference type="ChEBI" id="CHEBI:60240"/>
    </ligand>
</feature>
<keyword evidence="7 10" id="KW-0012">Acyltransferase</keyword>
<dbReference type="Gene3D" id="3.30.420.40">
    <property type="match status" value="2"/>
</dbReference>
<feature type="binding site" evidence="10">
    <location>
        <position position="484"/>
    </location>
    <ligand>
        <name>a divalent metal cation</name>
        <dbReference type="ChEBI" id="CHEBI:60240"/>
    </ligand>
</feature>
<reference evidence="13" key="2">
    <citation type="submission" date="2013-10" db="EMBL/GenBank/DDBJ databases">
        <authorList>
            <person name="Aslett M."/>
        </authorList>
    </citation>
    <scope>NUCLEOTIDE SEQUENCE</scope>
    <source>
        <strain evidence="13">Houghton</strain>
    </source>
</reference>
<evidence type="ECO:0000256" key="11">
    <source>
        <dbReference type="SAM" id="MobiDB-lite"/>
    </source>
</evidence>
<dbReference type="InterPro" id="IPR043129">
    <property type="entry name" value="ATPase_NBD"/>
</dbReference>
<evidence type="ECO:0000256" key="3">
    <source>
        <dbReference type="ARBA" id="ARBA00022679"/>
    </source>
</evidence>
<dbReference type="InterPro" id="IPR017860">
    <property type="entry name" value="Peptidase_M22_CS"/>
</dbReference>
<dbReference type="OMA" id="HHRSWVV"/>
<evidence type="ECO:0000313" key="14">
    <source>
        <dbReference type="Proteomes" id="UP000018050"/>
    </source>
</evidence>
<dbReference type="PRINTS" id="PR00789">
    <property type="entry name" value="OSIALOPTASE"/>
</dbReference>
<accession>U6GT11</accession>
<comment type="similarity">
    <text evidence="10">Belongs to the KAE1 / TsaD family.</text>
</comment>
<organism evidence="13 14">
    <name type="scientific">Eimeria acervulina</name>
    <name type="common">Coccidian parasite</name>
    <dbReference type="NCBI Taxonomy" id="5801"/>
    <lineage>
        <taxon>Eukaryota</taxon>
        <taxon>Sar</taxon>
        <taxon>Alveolata</taxon>
        <taxon>Apicomplexa</taxon>
        <taxon>Conoidasida</taxon>
        <taxon>Coccidia</taxon>
        <taxon>Eucoccidiorida</taxon>
        <taxon>Eimeriorina</taxon>
        <taxon>Eimeriidae</taxon>
        <taxon>Eimeria</taxon>
    </lineage>
</organism>
<feature type="binding site" evidence="10">
    <location>
        <position position="241"/>
    </location>
    <ligand>
        <name>substrate</name>
    </ligand>
</feature>
<feature type="region of interest" description="Disordered" evidence="11">
    <location>
        <begin position="1"/>
        <end position="29"/>
    </location>
</feature>
<evidence type="ECO:0000256" key="8">
    <source>
        <dbReference type="ARBA" id="ARBA00030439"/>
    </source>
</evidence>
<dbReference type="PANTHER" id="PTHR11735:SF14">
    <property type="entry name" value="TRNA N6-ADENOSINE THREONYLCARBAMOYLTRANSFERASE"/>
    <property type="match status" value="1"/>
</dbReference>
<evidence type="ECO:0000256" key="4">
    <source>
        <dbReference type="ARBA" id="ARBA00022694"/>
    </source>
</evidence>
<dbReference type="EC" id="2.3.1.234" evidence="1"/>
<dbReference type="Proteomes" id="UP000018050">
    <property type="component" value="Unassembled WGS sequence"/>
</dbReference>
<feature type="binding site" evidence="10">
    <location>
        <position position="260"/>
    </location>
    <ligand>
        <name>substrate</name>
    </ligand>
</feature>
<feature type="region of interest" description="Disordered" evidence="11">
    <location>
        <begin position="315"/>
        <end position="335"/>
    </location>
</feature>
<dbReference type="GO" id="GO:0006508">
    <property type="term" value="P:proteolysis"/>
    <property type="evidence" value="ECO:0007669"/>
    <property type="project" value="UniProtKB-KW"/>
</dbReference>
<dbReference type="HAMAP" id="MF_01446">
    <property type="entry name" value="Kae1"/>
    <property type="match status" value="1"/>
</dbReference>
<evidence type="ECO:0000256" key="10">
    <source>
        <dbReference type="HAMAP-Rule" id="MF_03180"/>
    </source>
</evidence>
<keyword evidence="6" id="KW-0408">Iron</keyword>
<dbReference type="VEuPathDB" id="ToxoDB:EAH_00035810"/>
<feature type="compositionally biased region" description="Low complexity" evidence="11">
    <location>
        <begin position="11"/>
        <end position="29"/>
    </location>
</feature>
<evidence type="ECO:0000256" key="9">
    <source>
        <dbReference type="ARBA" id="ARBA00048117"/>
    </source>
</evidence>
<gene>
    <name evidence="13" type="ORF">EAH_00035810</name>
</gene>
<evidence type="ECO:0000313" key="13">
    <source>
        <dbReference type="EMBL" id="CDI83315.1"/>
    </source>
</evidence>
<protein>
    <recommendedName>
        <fullName evidence="1">N(6)-L-threonylcarbamoyladenine synthase</fullName>
        <ecNumber evidence="1">2.3.1.234</ecNumber>
    </recommendedName>
    <alternativeName>
        <fullName evidence="8">N6-L-threonylcarbamoyladenine synthase</fullName>
    </alternativeName>
</protein>
<dbReference type="GO" id="GO:0005737">
    <property type="term" value="C:cytoplasm"/>
    <property type="evidence" value="ECO:0007669"/>
    <property type="project" value="UniProtKB-SubCell"/>
</dbReference>
<dbReference type="PANTHER" id="PTHR11735">
    <property type="entry name" value="TRNA N6-ADENOSINE THREONYLCARBAMOYLTRANSFERASE"/>
    <property type="match status" value="1"/>
</dbReference>
<dbReference type="SUPFAM" id="SSF53067">
    <property type="entry name" value="Actin-like ATPase domain"/>
    <property type="match status" value="2"/>
</dbReference>
<name>U6GT11_EIMAC</name>
<dbReference type="PROSITE" id="PS01016">
    <property type="entry name" value="GLYCOPROTEASE"/>
    <property type="match status" value="1"/>
</dbReference>
<feature type="binding site" evidence="10">
    <location>
        <position position="209"/>
    </location>
    <ligand>
        <name>a divalent metal cation</name>
        <dbReference type="ChEBI" id="CHEBI:60240"/>
    </ligand>
</feature>
<evidence type="ECO:0000256" key="6">
    <source>
        <dbReference type="ARBA" id="ARBA00023004"/>
    </source>
</evidence>
<feature type="binding site" evidence="10">
    <location>
        <begin position="209"/>
        <end position="213"/>
    </location>
    <ligand>
        <name>substrate</name>
    </ligand>
</feature>
<keyword evidence="13" id="KW-0378">Hydrolase</keyword>
<feature type="compositionally biased region" description="Polar residues" evidence="11">
    <location>
        <begin position="1"/>
        <end position="10"/>
    </location>
</feature>
<dbReference type="EMBL" id="HG673394">
    <property type="protein sequence ID" value="CDI83315.1"/>
    <property type="molecule type" value="Genomic_DNA"/>
</dbReference>
<dbReference type="Pfam" id="PF00814">
    <property type="entry name" value="TsaD"/>
    <property type="match status" value="1"/>
</dbReference>
<dbReference type="GO" id="GO:0000408">
    <property type="term" value="C:EKC/KEOPS complex"/>
    <property type="evidence" value="ECO:0007669"/>
    <property type="project" value="InterPro"/>
</dbReference>
<evidence type="ECO:0000256" key="7">
    <source>
        <dbReference type="ARBA" id="ARBA00023315"/>
    </source>
</evidence>
<comment type="cofactor">
    <cofactor evidence="10">
        <name>a divalent metal cation</name>
        <dbReference type="ChEBI" id="CHEBI:60240"/>
    </cofactor>
    <text evidence="10">Binds 1 divalent metal cation per subunit.</text>
</comment>
<dbReference type="GO" id="GO:0046872">
    <property type="term" value="F:metal ion binding"/>
    <property type="evidence" value="ECO:0007669"/>
    <property type="project" value="UniProtKB-KW"/>
</dbReference>
<dbReference type="RefSeq" id="XP_013247552.1">
    <property type="nucleotide sequence ID" value="XM_013392098.1"/>
</dbReference>
<evidence type="ECO:0000256" key="5">
    <source>
        <dbReference type="ARBA" id="ARBA00022723"/>
    </source>
</evidence>
<keyword evidence="14" id="KW-1185">Reference proteome</keyword>
<dbReference type="GO" id="GO:0005634">
    <property type="term" value="C:nucleus"/>
    <property type="evidence" value="ECO:0007669"/>
    <property type="project" value="UniProtKB-SubCell"/>
</dbReference>